<organism evidence="6 7">
    <name type="scientific">Mesoterricola silvestris</name>
    <dbReference type="NCBI Taxonomy" id="2927979"/>
    <lineage>
        <taxon>Bacteria</taxon>
        <taxon>Pseudomonadati</taxon>
        <taxon>Acidobacteriota</taxon>
        <taxon>Holophagae</taxon>
        <taxon>Holophagales</taxon>
        <taxon>Holophagaceae</taxon>
        <taxon>Mesoterricola</taxon>
    </lineage>
</organism>
<evidence type="ECO:0000256" key="3">
    <source>
        <dbReference type="ARBA" id="ARBA00023102"/>
    </source>
</evidence>
<gene>
    <name evidence="6" type="primary">hisA</name>
    <name evidence="6" type="ORF">METEAL_41450</name>
</gene>
<dbReference type="Gene3D" id="3.20.20.70">
    <property type="entry name" value="Aldolase class I"/>
    <property type="match status" value="1"/>
</dbReference>
<dbReference type="EMBL" id="AP027080">
    <property type="protein sequence ID" value="BDU74971.1"/>
    <property type="molecule type" value="Genomic_DNA"/>
</dbReference>
<keyword evidence="2 5" id="KW-0028">Amino-acid biosynthesis</keyword>
<dbReference type="Proteomes" id="UP001238179">
    <property type="component" value="Chromosome"/>
</dbReference>
<sequence>MKILPTVNIQNGRAVPIVGEGEGAELLPLVAFLLDQGCHRLALVDVDAARGHGNNRDAIAKAIAKFHAGRPKVCIQVGGGIRSSDQAQFFLDQGATWLAVGTILQRSPVMVEQLLARFREHLTAAVDARGGEILPSGWGGASGERPEAAGRRIGDFGFKRLLFLDLPVVQPVQPDFATARTLAQGSRLAIWMGGSIQSSAHLAQAREVAGIQGVAIDGLLLRGDAALTASLALPGC</sequence>
<evidence type="ECO:0000256" key="5">
    <source>
        <dbReference type="RuleBase" id="RU003657"/>
    </source>
</evidence>
<evidence type="ECO:0000256" key="2">
    <source>
        <dbReference type="ARBA" id="ARBA00022605"/>
    </source>
</evidence>
<dbReference type="RefSeq" id="WP_316413652.1">
    <property type="nucleotide sequence ID" value="NZ_AP027080.1"/>
</dbReference>
<dbReference type="KEGG" id="msil:METEAL_41450"/>
<evidence type="ECO:0000313" key="6">
    <source>
        <dbReference type="EMBL" id="BDU74971.1"/>
    </source>
</evidence>
<dbReference type="InterPro" id="IPR011060">
    <property type="entry name" value="RibuloseP-bd_barrel"/>
</dbReference>
<comment type="pathway">
    <text evidence="4">Amino-acid biosynthesis.</text>
</comment>
<evidence type="ECO:0000313" key="7">
    <source>
        <dbReference type="Proteomes" id="UP001238179"/>
    </source>
</evidence>
<dbReference type="GO" id="GO:0000105">
    <property type="term" value="P:L-histidine biosynthetic process"/>
    <property type="evidence" value="ECO:0007669"/>
    <property type="project" value="UniProtKB-KW"/>
</dbReference>
<keyword evidence="3 5" id="KW-0368">Histidine biosynthesis</keyword>
<reference evidence="7" key="1">
    <citation type="journal article" date="2023" name="Int. J. Syst. Evol. Microbiol.">
        <title>Mesoterricola silvestris gen. nov., sp. nov., Mesoterricola sediminis sp. nov., Geothrix oryzae sp. nov., Geothrix edaphica sp. nov., Geothrix rubra sp. nov., and Geothrix limicola sp. nov., six novel members of Acidobacteriota isolated from soils.</title>
        <authorList>
            <person name="Itoh H."/>
            <person name="Sugisawa Y."/>
            <person name="Mise K."/>
            <person name="Xu Z."/>
            <person name="Kuniyasu M."/>
            <person name="Ushijima N."/>
            <person name="Kawano K."/>
            <person name="Kobayashi E."/>
            <person name="Shiratori Y."/>
            <person name="Masuda Y."/>
            <person name="Senoo K."/>
        </authorList>
    </citation>
    <scope>NUCLEOTIDE SEQUENCE [LARGE SCALE GENOMIC DNA]</scope>
    <source>
        <strain evidence="7">W79</strain>
    </source>
</reference>
<dbReference type="GO" id="GO:0016853">
    <property type="term" value="F:isomerase activity"/>
    <property type="evidence" value="ECO:0007669"/>
    <property type="project" value="UniProtKB-KW"/>
</dbReference>
<proteinExistence type="inferred from homology"/>
<accession>A0AA48H002</accession>
<name>A0AA48H002_9BACT</name>
<keyword evidence="6" id="KW-0413">Isomerase</keyword>
<dbReference type="SUPFAM" id="SSF51366">
    <property type="entry name" value="Ribulose-phoshate binding barrel"/>
    <property type="match status" value="1"/>
</dbReference>
<evidence type="ECO:0000256" key="4">
    <source>
        <dbReference type="ARBA" id="ARBA00029440"/>
    </source>
</evidence>
<dbReference type="InterPro" id="IPR006062">
    <property type="entry name" value="His_biosynth"/>
</dbReference>
<dbReference type="InterPro" id="IPR013785">
    <property type="entry name" value="Aldolase_TIM"/>
</dbReference>
<keyword evidence="7" id="KW-1185">Reference proteome</keyword>
<evidence type="ECO:0000256" key="1">
    <source>
        <dbReference type="ARBA" id="ARBA00009667"/>
    </source>
</evidence>
<dbReference type="AlphaFoldDB" id="A0AA48H002"/>
<comment type="similarity">
    <text evidence="1 5">Belongs to the HisA/HisF family.</text>
</comment>
<protein>
    <submittedName>
        <fullName evidence="6">1-(5-phosphoribosyl)-5-[(5-phosphoribosylamino) methylideneamino] imidazole-4-carboxamide isomerase</fullName>
    </submittedName>
</protein>
<dbReference type="Pfam" id="PF00977">
    <property type="entry name" value="His_biosynth"/>
    <property type="match status" value="1"/>
</dbReference>